<evidence type="ECO:0000313" key="7">
    <source>
        <dbReference type="EMBL" id="ODM06808.1"/>
    </source>
</evidence>
<evidence type="ECO:0000313" key="9">
    <source>
        <dbReference type="Proteomes" id="UP000094067"/>
    </source>
</evidence>
<evidence type="ECO:0000256" key="6">
    <source>
        <dbReference type="SAM" id="Phobius"/>
    </source>
</evidence>
<proteinExistence type="predicted"/>
<feature type="transmembrane region" description="Helical" evidence="6">
    <location>
        <begin position="120"/>
        <end position="141"/>
    </location>
</feature>
<dbReference type="EMBL" id="MCGH01000002">
    <property type="protein sequence ID" value="ODM06808.1"/>
    <property type="molecule type" value="Genomic_DNA"/>
</dbReference>
<feature type="transmembrane region" description="Helical" evidence="6">
    <location>
        <begin position="295"/>
        <end position="315"/>
    </location>
</feature>
<dbReference type="Proteomes" id="UP000094869">
    <property type="component" value="Unassembled WGS sequence"/>
</dbReference>
<dbReference type="EMBL" id="MEHD01000013">
    <property type="protein sequence ID" value="ODR59910.1"/>
    <property type="molecule type" value="Genomic_DNA"/>
</dbReference>
<evidence type="ECO:0000313" key="8">
    <source>
        <dbReference type="EMBL" id="ODR59910.1"/>
    </source>
</evidence>
<keyword evidence="10" id="KW-1185">Reference proteome</keyword>
<feature type="transmembrane region" description="Helical" evidence="6">
    <location>
        <begin position="417"/>
        <end position="435"/>
    </location>
</feature>
<protein>
    <submittedName>
        <fullName evidence="7">Putative O-antigen transporter</fullName>
    </submittedName>
</protein>
<sequence length="481" mass="54337">MSKGKVTSNVAINFLYNTAYQLLRIILPLITVPYVSRILGAEKLGIYNYTYSIALYFAMLAYLGFENYGNRLIAQNRDNEESLNRAFSGAYYFQMISGAIAIFAYVVYMSLFCKENRLIAWVQLLYISSEFFNISWLYFGLEQFKKTTIVNVIVRLLSFAAIFVFVNDRGDLAAYTAICTGSLLLSTVALWFGLCNHVKFVTVPVKDIWRHAKGCMFLFFPVLVINIYRSMDKIMLGNLSTMTEVAIYSNADKIVELPYGVIAALGVVMLPRMTNFVARGEEEISKRYICVSMRFMLFMACGMAFGMMAVGKVFAPVYFGKEFIACGTLIMVIAPMVIVRACANVVRTQYLLPNKRDKDYIISIVIGVVINLIFNTLMIPMWESTGAAIATLMAESFVAMYQIFACRKDIPVVRYTFSNWVFLLAGIIMFIPVYIYGNKHSKSLSTLLIQVVMGMAIYLVAAGGYLVIKEKEMIRKILCRG</sequence>
<dbReference type="GO" id="GO:0005886">
    <property type="term" value="C:plasma membrane"/>
    <property type="evidence" value="ECO:0007669"/>
    <property type="project" value="UniProtKB-SubCell"/>
</dbReference>
<evidence type="ECO:0000313" key="10">
    <source>
        <dbReference type="Proteomes" id="UP000094869"/>
    </source>
</evidence>
<dbReference type="AlphaFoldDB" id="A0A1E3ADJ9"/>
<keyword evidence="4 6" id="KW-1133">Transmembrane helix</keyword>
<accession>A0A1E3ADJ9</accession>
<feature type="transmembrane region" description="Helical" evidence="6">
    <location>
        <begin position="321"/>
        <end position="339"/>
    </location>
</feature>
<keyword evidence="3 6" id="KW-0812">Transmembrane</keyword>
<feature type="transmembrane region" description="Helical" evidence="6">
    <location>
        <begin position="172"/>
        <end position="194"/>
    </location>
</feature>
<keyword evidence="2" id="KW-1003">Cell membrane</keyword>
<dbReference type="PANTHER" id="PTHR30250:SF11">
    <property type="entry name" value="O-ANTIGEN TRANSPORTER-RELATED"/>
    <property type="match status" value="1"/>
</dbReference>
<feature type="transmembrane region" description="Helical" evidence="6">
    <location>
        <begin position="257"/>
        <end position="274"/>
    </location>
</feature>
<evidence type="ECO:0000256" key="5">
    <source>
        <dbReference type="ARBA" id="ARBA00023136"/>
    </source>
</evidence>
<gene>
    <name evidence="7" type="primary">rfbX_2</name>
    <name evidence="7" type="ORF">BEI61_02698</name>
    <name evidence="8" type="ORF">BEI63_05090</name>
</gene>
<feature type="transmembrane region" description="Helical" evidence="6">
    <location>
        <begin position="214"/>
        <end position="231"/>
    </location>
</feature>
<feature type="transmembrane region" description="Helical" evidence="6">
    <location>
        <begin position="148"/>
        <end position="166"/>
    </location>
</feature>
<feature type="transmembrane region" description="Helical" evidence="6">
    <location>
        <begin position="447"/>
        <end position="468"/>
    </location>
</feature>
<evidence type="ECO:0000256" key="2">
    <source>
        <dbReference type="ARBA" id="ARBA00022475"/>
    </source>
</evidence>
<keyword evidence="5 6" id="KW-0472">Membrane</keyword>
<feature type="transmembrane region" description="Helical" evidence="6">
    <location>
        <begin position="360"/>
        <end position="379"/>
    </location>
</feature>
<feature type="transmembrane region" description="Helical" evidence="6">
    <location>
        <begin position="86"/>
        <end position="108"/>
    </location>
</feature>
<comment type="caution">
    <text evidence="7">The sequence shown here is derived from an EMBL/GenBank/DDBJ whole genome shotgun (WGS) entry which is preliminary data.</text>
</comment>
<dbReference type="InterPro" id="IPR002797">
    <property type="entry name" value="Polysacc_synth"/>
</dbReference>
<feature type="transmembrane region" description="Helical" evidence="6">
    <location>
        <begin position="46"/>
        <end position="65"/>
    </location>
</feature>
<organism evidence="7 9">
    <name type="scientific">Eisenbergiella tayi</name>
    <dbReference type="NCBI Taxonomy" id="1432052"/>
    <lineage>
        <taxon>Bacteria</taxon>
        <taxon>Bacillati</taxon>
        <taxon>Bacillota</taxon>
        <taxon>Clostridia</taxon>
        <taxon>Lachnospirales</taxon>
        <taxon>Lachnospiraceae</taxon>
        <taxon>Eisenbergiella</taxon>
    </lineage>
</organism>
<evidence type="ECO:0000256" key="1">
    <source>
        <dbReference type="ARBA" id="ARBA00004651"/>
    </source>
</evidence>
<name>A0A1E3ADJ9_9FIRM</name>
<feature type="transmembrane region" description="Helical" evidence="6">
    <location>
        <begin position="21"/>
        <end position="40"/>
    </location>
</feature>
<dbReference type="InterPro" id="IPR050833">
    <property type="entry name" value="Poly_Biosynth_Transport"/>
</dbReference>
<evidence type="ECO:0000256" key="4">
    <source>
        <dbReference type="ARBA" id="ARBA00022989"/>
    </source>
</evidence>
<reference evidence="7 9" key="1">
    <citation type="submission" date="2016-07" db="EMBL/GenBank/DDBJ databases">
        <title>Characterization of isolates of Eisenbergiella tayi derived from blood cultures, using whole genome sequencing.</title>
        <authorList>
            <person name="Burdz T."/>
            <person name="Wiebe D."/>
            <person name="Huynh C."/>
            <person name="Bernard K."/>
        </authorList>
    </citation>
    <scope>NUCLEOTIDE SEQUENCE [LARGE SCALE GENOMIC DNA]</scope>
    <source>
        <strain evidence="7 9">NML 110608</strain>
    </source>
</reference>
<comment type="subcellular location">
    <subcellularLocation>
        <location evidence="1">Cell membrane</location>
        <topology evidence="1">Multi-pass membrane protein</topology>
    </subcellularLocation>
</comment>
<dbReference type="PANTHER" id="PTHR30250">
    <property type="entry name" value="PST FAMILY PREDICTED COLANIC ACID TRANSPORTER"/>
    <property type="match status" value="1"/>
</dbReference>
<dbReference type="RefSeq" id="WP_069152617.1">
    <property type="nucleotide sequence ID" value="NZ_JAQCZP010000014.1"/>
</dbReference>
<reference evidence="8 10" key="2">
    <citation type="submission" date="2016-08" db="EMBL/GenBank/DDBJ databases">
        <title>Characterization of Isolates of Eisenbergiella tayi Derived from Blood Cultures, Using Whole Genome Sequencing.</title>
        <authorList>
            <person name="Bernier A.-M."/>
            <person name="Burdz T."/>
            <person name="Wiebe D."/>
            <person name="Bernard K."/>
        </authorList>
    </citation>
    <scope>NUCLEOTIDE SEQUENCE [LARGE SCALE GENOMIC DNA]</scope>
    <source>
        <strain evidence="8 10">NML120146</strain>
    </source>
</reference>
<dbReference type="Proteomes" id="UP000094067">
    <property type="component" value="Unassembled WGS sequence"/>
</dbReference>
<evidence type="ECO:0000256" key="3">
    <source>
        <dbReference type="ARBA" id="ARBA00022692"/>
    </source>
</evidence>
<dbReference type="Pfam" id="PF01943">
    <property type="entry name" value="Polysacc_synt"/>
    <property type="match status" value="1"/>
</dbReference>
<dbReference type="PATRIC" id="fig|1432052.4.peg.3008"/>
<feature type="transmembrane region" description="Helical" evidence="6">
    <location>
        <begin position="385"/>
        <end position="405"/>
    </location>
</feature>